<dbReference type="InterPro" id="IPR036388">
    <property type="entry name" value="WH-like_DNA-bd_sf"/>
</dbReference>
<comment type="caution">
    <text evidence="6">The sequence shown here is derived from an EMBL/GenBank/DDBJ whole genome shotgun (WGS) entry which is preliminary data.</text>
</comment>
<dbReference type="Pfam" id="PF13377">
    <property type="entry name" value="Peripla_BP_3"/>
    <property type="match status" value="1"/>
</dbReference>
<gene>
    <name evidence="6" type="ORF">ACH429_15185</name>
</gene>
<dbReference type="SUPFAM" id="SSF53822">
    <property type="entry name" value="Periplasmic binding protein-like I"/>
    <property type="match status" value="1"/>
</dbReference>
<dbReference type="PANTHER" id="PTHR30146">
    <property type="entry name" value="LACI-RELATED TRANSCRIPTIONAL REPRESSOR"/>
    <property type="match status" value="1"/>
</dbReference>
<keyword evidence="2" id="KW-0238">DNA-binding</keyword>
<dbReference type="PANTHER" id="PTHR30146:SF155">
    <property type="entry name" value="ALANINE RACEMASE"/>
    <property type="match status" value="1"/>
</dbReference>
<protein>
    <submittedName>
        <fullName evidence="6">Substrate-binding domain-containing protein</fullName>
    </submittedName>
</protein>
<feature type="domain" description="HTH deoR-type" evidence="5">
    <location>
        <begin position="5"/>
        <end position="60"/>
    </location>
</feature>
<dbReference type="PRINTS" id="PR00037">
    <property type="entry name" value="HTHLACR"/>
</dbReference>
<evidence type="ECO:0000256" key="3">
    <source>
        <dbReference type="ARBA" id="ARBA00023163"/>
    </source>
</evidence>
<evidence type="ECO:0000256" key="2">
    <source>
        <dbReference type="ARBA" id="ARBA00023125"/>
    </source>
</evidence>
<dbReference type="Gene3D" id="3.40.50.2300">
    <property type="match status" value="2"/>
</dbReference>
<evidence type="ECO:0000256" key="4">
    <source>
        <dbReference type="SAM" id="MobiDB-lite"/>
    </source>
</evidence>
<name>A0ABW7UV29_9ACTN</name>
<dbReference type="InterPro" id="IPR036390">
    <property type="entry name" value="WH_DNA-bd_sf"/>
</dbReference>
<dbReference type="InterPro" id="IPR028082">
    <property type="entry name" value="Peripla_BP_I"/>
</dbReference>
<keyword evidence="3" id="KW-0804">Transcription</keyword>
<evidence type="ECO:0000256" key="1">
    <source>
        <dbReference type="ARBA" id="ARBA00023015"/>
    </source>
</evidence>
<evidence type="ECO:0000259" key="5">
    <source>
        <dbReference type="PROSITE" id="PS51000"/>
    </source>
</evidence>
<reference evidence="6 7" key="1">
    <citation type="submission" date="2024-10" db="EMBL/GenBank/DDBJ databases">
        <title>The Natural Products Discovery Center: Release of the First 8490 Sequenced Strains for Exploring Actinobacteria Biosynthetic Diversity.</title>
        <authorList>
            <person name="Kalkreuter E."/>
            <person name="Kautsar S.A."/>
            <person name="Yang D."/>
            <person name="Bader C.D."/>
            <person name="Teijaro C.N."/>
            <person name="Fluegel L."/>
            <person name="Davis C.M."/>
            <person name="Simpson J.R."/>
            <person name="Lauterbach L."/>
            <person name="Steele A.D."/>
            <person name="Gui C."/>
            <person name="Meng S."/>
            <person name="Li G."/>
            <person name="Viehrig K."/>
            <person name="Ye F."/>
            <person name="Su P."/>
            <person name="Kiefer A.F."/>
            <person name="Nichols A."/>
            <person name="Cepeda A.J."/>
            <person name="Yan W."/>
            <person name="Fan B."/>
            <person name="Jiang Y."/>
            <person name="Adhikari A."/>
            <person name="Zheng C.-J."/>
            <person name="Schuster L."/>
            <person name="Cowan T.M."/>
            <person name="Smanski M.J."/>
            <person name="Chevrette M.G."/>
            <person name="De Carvalho L.P.S."/>
            <person name="Shen B."/>
        </authorList>
    </citation>
    <scope>NUCLEOTIDE SEQUENCE [LARGE SCALE GENOMIC DNA]</scope>
    <source>
        <strain evidence="6 7">NPDC020327</strain>
    </source>
</reference>
<dbReference type="SUPFAM" id="SSF46785">
    <property type="entry name" value="Winged helix' DNA-binding domain"/>
    <property type="match status" value="1"/>
</dbReference>
<dbReference type="PROSITE" id="PS51000">
    <property type="entry name" value="HTH_DEOR_2"/>
    <property type="match status" value="1"/>
</dbReference>
<keyword evidence="1" id="KW-0805">Transcription regulation</keyword>
<dbReference type="InterPro" id="IPR001034">
    <property type="entry name" value="DeoR_HTH"/>
</dbReference>
<dbReference type="Gene3D" id="1.10.10.10">
    <property type="entry name" value="Winged helix-like DNA-binding domain superfamily/Winged helix DNA-binding domain"/>
    <property type="match status" value="1"/>
</dbReference>
<dbReference type="CDD" id="cd06267">
    <property type="entry name" value="PBP1_LacI_sugar_binding-like"/>
    <property type="match status" value="1"/>
</dbReference>
<organism evidence="6 7">
    <name type="scientific">Streptomyces pathocidini</name>
    <dbReference type="NCBI Taxonomy" id="1650571"/>
    <lineage>
        <taxon>Bacteria</taxon>
        <taxon>Bacillati</taxon>
        <taxon>Actinomycetota</taxon>
        <taxon>Actinomycetes</taxon>
        <taxon>Kitasatosporales</taxon>
        <taxon>Streptomycetaceae</taxon>
        <taxon>Streptomyces</taxon>
    </lineage>
</organism>
<dbReference type="PROSITE" id="PS00894">
    <property type="entry name" value="HTH_DEOR_1"/>
    <property type="match status" value="1"/>
</dbReference>
<dbReference type="Pfam" id="PF08220">
    <property type="entry name" value="HTH_DeoR"/>
    <property type="match status" value="1"/>
</dbReference>
<feature type="region of interest" description="Disordered" evidence="4">
    <location>
        <begin position="61"/>
        <end position="95"/>
    </location>
</feature>
<sequence>MRFTMDERHERILELVKACGVVRVVELAEHLDISTVTARRDVDVLAEKGLVNRARGVVSWPDAPSSAERLQRAGRSTPPAKAPAPAAAESDSEGPVLGMVAPQSRHYFAEIIRGAREAAIAAGGRLVLGISGYHQRQDFQINRMLESGVDGLLFTPNWHEGLSSPDSPGLDFGVPTVLVERRAAPGTAAVAQDRVCTDHAAGAGLAVAHLAALGHERIALVAGPSATQVQVQAGFEAAVRTLGLAQYPFERFDFHTEDRDPAHQEAALNGLAEAVRRHEVTAAVVLSDVEAIMLVQLLGSRGIEVPRDLALVAYDDDVAALSDLPLTAVALPKYEVGQAAARLLLQRLGERTDGTDGAGDRPARHHLELLPDLRVRASCGTPARALQD</sequence>
<dbReference type="EMBL" id="JBIRWE010000005">
    <property type="protein sequence ID" value="MFI1965432.1"/>
    <property type="molecule type" value="Genomic_DNA"/>
</dbReference>
<evidence type="ECO:0000313" key="7">
    <source>
        <dbReference type="Proteomes" id="UP001611548"/>
    </source>
</evidence>
<dbReference type="Proteomes" id="UP001611548">
    <property type="component" value="Unassembled WGS sequence"/>
</dbReference>
<accession>A0ABW7UV29</accession>
<proteinExistence type="predicted"/>
<dbReference type="RefSeq" id="WP_055470515.1">
    <property type="nucleotide sequence ID" value="NZ_JBIRWE010000005.1"/>
</dbReference>
<keyword evidence="7" id="KW-1185">Reference proteome</keyword>
<evidence type="ECO:0000313" key="6">
    <source>
        <dbReference type="EMBL" id="MFI1965432.1"/>
    </source>
</evidence>
<dbReference type="InterPro" id="IPR018356">
    <property type="entry name" value="Tscrpt_reg_HTH_DeoR_CS"/>
</dbReference>
<dbReference type="InterPro" id="IPR046335">
    <property type="entry name" value="LacI/GalR-like_sensor"/>
</dbReference>
<dbReference type="SMART" id="SM00420">
    <property type="entry name" value="HTH_DEOR"/>
    <property type="match status" value="1"/>
</dbReference>